<keyword evidence="1" id="KW-0472">Membrane</keyword>
<proteinExistence type="predicted"/>
<name>A0A9P1G6A3_9DINO</name>
<gene>
    <name evidence="2" type="ORF">C1SCF055_LOCUS25124</name>
</gene>
<keyword evidence="1" id="KW-0812">Transmembrane</keyword>
<evidence type="ECO:0000256" key="1">
    <source>
        <dbReference type="SAM" id="Phobius"/>
    </source>
</evidence>
<dbReference type="OrthoDB" id="10668949at2759"/>
<dbReference type="Proteomes" id="UP001152797">
    <property type="component" value="Unassembled WGS sequence"/>
</dbReference>
<keyword evidence="1" id="KW-1133">Transmembrane helix</keyword>
<feature type="transmembrane region" description="Helical" evidence="1">
    <location>
        <begin position="292"/>
        <end position="312"/>
    </location>
</feature>
<accession>A0A9P1G6A3</accession>
<dbReference type="EMBL" id="CAMXCT020002556">
    <property type="protein sequence ID" value="CAL1152232.1"/>
    <property type="molecule type" value="Genomic_DNA"/>
</dbReference>
<reference evidence="3" key="2">
    <citation type="submission" date="2024-04" db="EMBL/GenBank/DDBJ databases">
        <authorList>
            <person name="Chen Y."/>
            <person name="Shah S."/>
            <person name="Dougan E. K."/>
            <person name="Thang M."/>
            <person name="Chan C."/>
        </authorList>
    </citation>
    <scope>NUCLEOTIDE SEQUENCE [LARGE SCALE GENOMIC DNA]</scope>
</reference>
<evidence type="ECO:0000313" key="4">
    <source>
        <dbReference type="Proteomes" id="UP001152797"/>
    </source>
</evidence>
<comment type="caution">
    <text evidence="2">The sequence shown here is derived from an EMBL/GenBank/DDBJ whole genome shotgun (WGS) entry which is preliminary data.</text>
</comment>
<evidence type="ECO:0000313" key="2">
    <source>
        <dbReference type="EMBL" id="CAI3998857.1"/>
    </source>
</evidence>
<organism evidence="2">
    <name type="scientific">Cladocopium goreaui</name>
    <dbReference type="NCBI Taxonomy" id="2562237"/>
    <lineage>
        <taxon>Eukaryota</taxon>
        <taxon>Sar</taxon>
        <taxon>Alveolata</taxon>
        <taxon>Dinophyceae</taxon>
        <taxon>Suessiales</taxon>
        <taxon>Symbiodiniaceae</taxon>
        <taxon>Cladocopium</taxon>
    </lineage>
</organism>
<dbReference type="EMBL" id="CAMXCT030002556">
    <property type="protein sequence ID" value="CAL4786169.1"/>
    <property type="molecule type" value="Genomic_DNA"/>
</dbReference>
<sequence>MVLHQRAPPCAHPLMMMYPMLPFMMMSGFQCVHKVKKTNVKRQQRACANHHSQDVVAIEAEPTHTAYGEPLFNHDDDHGDVAGGELGPDHCEGEHLDDGIAAQFFEACHHKLQDFMAWSSLPSLRSLTASEMDEVVYYEHLINQFLFLGSQLNHGHAAAIWPTILALCYPALAGLNLCDILLRVVMRGLRNQRGDQTFDYMEIFAGRANLTLEMICAGFKGSGYDIVFDRAHNALASHGLRLILDNLGCLKRKGLCWLASFVVLCRHQSRRQASNGWLGDINRMFVRTGNHLMEVSSIIFLVAYLLGLWPVLEQPTSSVMPDCWTFQTVLRLTASKKFVTYMGSLGGPSQKPLQLLSPWDRIALLQREKARWPVHRS</sequence>
<dbReference type="AlphaFoldDB" id="A0A9P1G6A3"/>
<dbReference type="EMBL" id="CAMXCT010002556">
    <property type="protein sequence ID" value="CAI3998857.1"/>
    <property type="molecule type" value="Genomic_DNA"/>
</dbReference>
<feature type="transmembrane region" description="Helical" evidence="1">
    <location>
        <begin position="12"/>
        <end position="32"/>
    </location>
</feature>
<keyword evidence="4" id="KW-1185">Reference proteome</keyword>
<reference evidence="2" key="1">
    <citation type="submission" date="2022-10" db="EMBL/GenBank/DDBJ databases">
        <authorList>
            <person name="Chen Y."/>
            <person name="Dougan E. K."/>
            <person name="Chan C."/>
            <person name="Rhodes N."/>
            <person name="Thang M."/>
        </authorList>
    </citation>
    <scope>NUCLEOTIDE SEQUENCE</scope>
</reference>
<evidence type="ECO:0000313" key="3">
    <source>
        <dbReference type="EMBL" id="CAL1152232.1"/>
    </source>
</evidence>
<protein>
    <submittedName>
        <fullName evidence="2">Uncharacterized protein</fullName>
    </submittedName>
</protein>